<evidence type="ECO:0000256" key="2">
    <source>
        <dbReference type="ARBA" id="ARBA00022741"/>
    </source>
</evidence>
<dbReference type="AlphaFoldDB" id="A0AAV2SGN8"/>
<reference evidence="4 5" key="1">
    <citation type="submission" date="2024-05" db="EMBL/GenBank/DDBJ databases">
        <authorList>
            <person name="Wallberg A."/>
        </authorList>
    </citation>
    <scope>NUCLEOTIDE SEQUENCE [LARGE SCALE GENOMIC DNA]</scope>
</reference>
<dbReference type="GO" id="GO:0005524">
    <property type="term" value="F:ATP binding"/>
    <property type="evidence" value="ECO:0007669"/>
    <property type="project" value="UniProtKB-KW"/>
</dbReference>
<keyword evidence="2" id="KW-0547">Nucleotide-binding</keyword>
<protein>
    <recommendedName>
        <fullName evidence="6">AFG1-like ATPase</fullName>
    </recommendedName>
</protein>
<keyword evidence="5" id="KW-1185">Reference proteome</keyword>
<evidence type="ECO:0000313" key="5">
    <source>
        <dbReference type="Proteomes" id="UP001497623"/>
    </source>
</evidence>
<dbReference type="GO" id="GO:0005739">
    <property type="term" value="C:mitochondrion"/>
    <property type="evidence" value="ECO:0007669"/>
    <property type="project" value="TreeGrafter"/>
</dbReference>
<evidence type="ECO:0000256" key="3">
    <source>
        <dbReference type="ARBA" id="ARBA00022840"/>
    </source>
</evidence>
<dbReference type="SUPFAM" id="SSF52540">
    <property type="entry name" value="P-loop containing nucleoside triphosphate hydrolases"/>
    <property type="match status" value="1"/>
</dbReference>
<evidence type="ECO:0000256" key="1">
    <source>
        <dbReference type="ARBA" id="ARBA00010322"/>
    </source>
</evidence>
<dbReference type="FunFam" id="3.40.50.300:FF:003041">
    <property type="entry name" value="Predicted protein"/>
    <property type="match status" value="1"/>
</dbReference>
<dbReference type="Pfam" id="PF03969">
    <property type="entry name" value="AFG1_ATPase"/>
    <property type="match status" value="1"/>
</dbReference>
<dbReference type="PANTHER" id="PTHR12169">
    <property type="entry name" value="ATPASE N2B"/>
    <property type="match status" value="1"/>
</dbReference>
<dbReference type="Gene3D" id="3.40.50.300">
    <property type="entry name" value="P-loop containing nucleotide triphosphate hydrolases"/>
    <property type="match status" value="1"/>
</dbReference>
<accession>A0AAV2SGN8</accession>
<dbReference type="GO" id="GO:0016887">
    <property type="term" value="F:ATP hydrolysis activity"/>
    <property type="evidence" value="ECO:0007669"/>
    <property type="project" value="InterPro"/>
</dbReference>
<keyword evidence="3" id="KW-0067">ATP-binding</keyword>
<dbReference type="NCBIfam" id="NF040713">
    <property type="entry name" value="ZapE"/>
    <property type="match status" value="1"/>
</dbReference>
<evidence type="ECO:0000313" key="4">
    <source>
        <dbReference type="EMBL" id="CAL4184577.1"/>
    </source>
</evidence>
<dbReference type="PANTHER" id="PTHR12169:SF6">
    <property type="entry name" value="AFG1-LIKE ATPASE"/>
    <property type="match status" value="1"/>
</dbReference>
<dbReference type="EMBL" id="CAXKWB010061932">
    <property type="protein sequence ID" value="CAL4184577.1"/>
    <property type="molecule type" value="Genomic_DNA"/>
</dbReference>
<organism evidence="4 5">
    <name type="scientific">Meganyctiphanes norvegica</name>
    <name type="common">Northern krill</name>
    <name type="synonym">Thysanopoda norvegica</name>
    <dbReference type="NCBI Taxonomy" id="48144"/>
    <lineage>
        <taxon>Eukaryota</taxon>
        <taxon>Metazoa</taxon>
        <taxon>Ecdysozoa</taxon>
        <taxon>Arthropoda</taxon>
        <taxon>Crustacea</taxon>
        <taxon>Multicrustacea</taxon>
        <taxon>Malacostraca</taxon>
        <taxon>Eumalacostraca</taxon>
        <taxon>Eucarida</taxon>
        <taxon>Euphausiacea</taxon>
        <taxon>Euphausiidae</taxon>
        <taxon>Meganyctiphanes</taxon>
    </lineage>
</organism>
<comment type="caution">
    <text evidence="4">The sequence shown here is derived from an EMBL/GenBank/DDBJ whole genome shotgun (WGS) entry which is preliminary data.</text>
</comment>
<name>A0AAV2SGN8_MEGNR</name>
<comment type="similarity">
    <text evidence="1">Belongs to the AFG1 ATPase family.</text>
</comment>
<sequence length="390" mass="44456">MTSRLLSAVLPEAASNSARSLHNPAPEDGPETLYRERVSTGTLIYDELQFNISKQLQEVWEEVNDYTPPPPPSKFSKWLGINKKVEAPKGIYLWGTVGTGKTMLMDLFYDCCPIKEKRRVHFNNFMLDVHHRIHKEKKNVQKIHASDQARWYEASGTYTINLRPYDPIPPVARSIAKECWLICFDEFQVTDIGDAMILKRLFTELFEQGCVMIATSNRPPEDLYKNGLQRSNFVPFIPLLIDHCKVVNLDSGIDYRLKNCEARENVFFNKNECDADAEIHTLFKILCSTENDIIRSKTLTYHGRNVTFETACGGVLNATFSELCDRIIAMCNYFNLHQVEFEISSLIKMPLKHKAASAAEQSATLIAESILTRQKFAYSATIICKCAIVH</sequence>
<gene>
    <name evidence="4" type="ORF">MNOR_LOCUS35864</name>
</gene>
<feature type="non-terminal residue" evidence="4">
    <location>
        <position position="390"/>
    </location>
</feature>
<evidence type="ECO:0008006" key="6">
    <source>
        <dbReference type="Google" id="ProtNLM"/>
    </source>
</evidence>
<dbReference type="Proteomes" id="UP001497623">
    <property type="component" value="Unassembled WGS sequence"/>
</dbReference>
<dbReference type="InterPro" id="IPR005654">
    <property type="entry name" value="ATPase_AFG1-like"/>
</dbReference>
<proteinExistence type="inferred from homology"/>
<dbReference type="InterPro" id="IPR027417">
    <property type="entry name" value="P-loop_NTPase"/>
</dbReference>